<dbReference type="GO" id="GO:0005634">
    <property type="term" value="C:nucleus"/>
    <property type="evidence" value="ECO:0007669"/>
    <property type="project" value="TreeGrafter"/>
</dbReference>
<dbReference type="RefSeq" id="XP_068362025.1">
    <property type="nucleotide sequence ID" value="XM_068502582.1"/>
</dbReference>
<sequence>MRKVGAGKTKVVKIKGTIKSTTKKEKDIRKRLCCTIQSNNYNIDKIESNDVCVICGLGIKRPLPNLKGQLDYHSCYAPLCLQCLQRCLEQQFKMGIKELFCPICFHAFSDTDRAIVHPQINNQISEELTLSNLENVVNCRFCPNRYIFEPVSKEQVNSEYHGRKLTDIQILCAALNAVTCNECRISSCRNCGAVPYHLGETCEEHKWWIEGSVCRICGRAANPQDNDEVALLNCGHPDCIEIANQMCDHIHACGHACCGVKNEKFHPHCPECTDGESLCPHCDKELWGSLCISLQCKHTIHLSCAKEIIMRSRSGPELKLPLCPVIGCGEFIKHEILEREVNSDYVEWLHLEQQIDRIAHQRIIAEGIEFHPEVASKSSPFSRAGEKAALNWAKKKLRFMICTQHTVPVIYTSGRIDDPPLNSFSCPNCIHYPYPNCPKHGFNYMQFKCDCCCSVGVRRGKSHSGDGYVWLCEICFDMPGRSDLARNAACKGNCRFAPHPRSRNEFYGRCQKCGIIKSTLRSRGLATNAFANKPLGVLQASQADKDKNKAVKK</sequence>
<dbReference type="GO" id="GO:0005886">
    <property type="term" value="C:plasma membrane"/>
    <property type="evidence" value="ECO:0007669"/>
    <property type="project" value="TreeGrafter"/>
</dbReference>
<name>A0A1J4KBV4_9EUKA</name>
<dbReference type="OrthoDB" id="6050183at2759"/>
<keyword evidence="2" id="KW-1185">Reference proteome</keyword>
<evidence type="ECO:0000313" key="2">
    <source>
        <dbReference type="Proteomes" id="UP000179807"/>
    </source>
</evidence>
<dbReference type="GeneID" id="94837286"/>
<gene>
    <name evidence="1" type="ORF">TRFO_22481</name>
</gene>
<dbReference type="GO" id="GO:0061630">
    <property type="term" value="F:ubiquitin protein ligase activity"/>
    <property type="evidence" value="ECO:0007669"/>
    <property type="project" value="TreeGrafter"/>
</dbReference>
<accession>A0A1J4KBV4</accession>
<organism evidence="1 2">
    <name type="scientific">Tritrichomonas foetus</name>
    <dbReference type="NCBI Taxonomy" id="1144522"/>
    <lineage>
        <taxon>Eukaryota</taxon>
        <taxon>Metamonada</taxon>
        <taxon>Parabasalia</taxon>
        <taxon>Tritrichomonadida</taxon>
        <taxon>Tritrichomonadidae</taxon>
        <taxon>Tritrichomonas</taxon>
    </lineage>
</organism>
<dbReference type="VEuPathDB" id="TrichDB:TRFO_22481"/>
<protein>
    <recommendedName>
        <fullName evidence="3">RING-type domain-containing protein</fullName>
    </recommendedName>
</protein>
<dbReference type="PANTHER" id="PTHR45943">
    <property type="entry name" value="E3 UBIQUITIN-PROTEIN LIGASE MYCBP2"/>
    <property type="match status" value="1"/>
</dbReference>
<reference evidence="1" key="1">
    <citation type="submission" date="2016-10" db="EMBL/GenBank/DDBJ databases">
        <authorList>
            <person name="Benchimol M."/>
            <person name="Almeida L.G."/>
            <person name="Vasconcelos A.T."/>
            <person name="Perreira-Neves A."/>
            <person name="Rosa I.A."/>
            <person name="Tasca T."/>
            <person name="Bogo M.R."/>
            <person name="de Souza W."/>
        </authorList>
    </citation>
    <scope>NUCLEOTIDE SEQUENCE [LARGE SCALE GENOMIC DNA]</scope>
    <source>
        <strain evidence="1">K</strain>
    </source>
</reference>
<dbReference type="AlphaFoldDB" id="A0A1J4KBV4"/>
<dbReference type="EMBL" id="MLAK01000655">
    <property type="protein sequence ID" value="OHT08889.1"/>
    <property type="molecule type" value="Genomic_DNA"/>
</dbReference>
<comment type="caution">
    <text evidence="1">The sequence shown here is derived from an EMBL/GenBank/DDBJ whole genome shotgun (WGS) entry which is preliminary data.</text>
</comment>
<evidence type="ECO:0008006" key="3">
    <source>
        <dbReference type="Google" id="ProtNLM"/>
    </source>
</evidence>
<proteinExistence type="predicted"/>
<dbReference type="PANTHER" id="PTHR45943:SF2">
    <property type="entry name" value="RING-TYPE DOMAIN-CONTAINING PROTEIN"/>
    <property type="match status" value="1"/>
</dbReference>
<evidence type="ECO:0000313" key="1">
    <source>
        <dbReference type="EMBL" id="OHT08889.1"/>
    </source>
</evidence>
<dbReference type="Proteomes" id="UP000179807">
    <property type="component" value="Unassembled WGS sequence"/>
</dbReference>